<dbReference type="GO" id="GO:0000956">
    <property type="term" value="P:nuclear-transcribed mRNA catabolic process"/>
    <property type="evidence" value="ECO:0007669"/>
    <property type="project" value="TreeGrafter"/>
</dbReference>
<dbReference type="GO" id="GO:0004534">
    <property type="term" value="F:5'-3' RNA exonuclease activity"/>
    <property type="evidence" value="ECO:0007669"/>
    <property type="project" value="TreeGrafter"/>
</dbReference>
<reference evidence="8 9" key="1">
    <citation type="journal article" date="2018" name="Sci. Data">
        <title>The draft genome sequence of cork oak.</title>
        <authorList>
            <person name="Ramos A.M."/>
            <person name="Usie A."/>
            <person name="Barbosa P."/>
            <person name="Barros P.M."/>
            <person name="Capote T."/>
            <person name="Chaves I."/>
            <person name="Simoes F."/>
            <person name="Abreu I."/>
            <person name="Carrasquinho I."/>
            <person name="Faro C."/>
            <person name="Guimaraes J.B."/>
            <person name="Mendonca D."/>
            <person name="Nobrega F."/>
            <person name="Rodrigues L."/>
            <person name="Saibo N.J.M."/>
            <person name="Varela M.C."/>
            <person name="Egas C."/>
            <person name="Matos J."/>
            <person name="Miguel C.M."/>
            <person name="Oliveira M.M."/>
            <person name="Ricardo C.P."/>
            <person name="Goncalves S."/>
        </authorList>
    </citation>
    <scope>NUCLEOTIDE SEQUENCE [LARGE SCALE GENOMIC DNA]</scope>
    <source>
        <strain evidence="9">cv. HL8</strain>
    </source>
</reference>
<dbReference type="PANTHER" id="PTHR12341">
    <property type="entry name" value="5'-&gt;3' EXORIBONUCLEASE"/>
    <property type="match status" value="1"/>
</dbReference>
<keyword evidence="3" id="KW-0540">Nuclease</keyword>
<feature type="compositionally biased region" description="Basic and acidic residues" evidence="6">
    <location>
        <begin position="94"/>
        <end position="106"/>
    </location>
</feature>
<dbReference type="InterPro" id="IPR027073">
    <property type="entry name" value="5_3_exoribonuclease"/>
</dbReference>
<feature type="domain" description="Xrn1 helical" evidence="7">
    <location>
        <begin position="186"/>
        <end position="321"/>
    </location>
</feature>
<feature type="compositionally biased region" description="Basic and acidic residues" evidence="6">
    <location>
        <begin position="40"/>
        <end position="58"/>
    </location>
</feature>
<feature type="domain" description="Xrn1 helical" evidence="7">
    <location>
        <begin position="1"/>
        <end position="183"/>
    </location>
</feature>
<proteinExistence type="inferred from homology"/>
<evidence type="ECO:0000256" key="6">
    <source>
        <dbReference type="SAM" id="MobiDB-lite"/>
    </source>
</evidence>
<feature type="compositionally biased region" description="Low complexity" evidence="6">
    <location>
        <begin position="80"/>
        <end position="92"/>
    </location>
</feature>
<dbReference type="Proteomes" id="UP000237347">
    <property type="component" value="Unassembled WGS sequence"/>
</dbReference>
<evidence type="ECO:0000256" key="5">
    <source>
        <dbReference type="ARBA" id="ARBA00022839"/>
    </source>
</evidence>
<dbReference type="EMBL" id="PKMF04001414">
    <property type="protein sequence ID" value="KAK7812757.1"/>
    <property type="molecule type" value="Genomic_DNA"/>
</dbReference>
<organism evidence="8 9">
    <name type="scientific">Quercus suber</name>
    <name type="common">Cork oak</name>
    <dbReference type="NCBI Taxonomy" id="58331"/>
    <lineage>
        <taxon>Eukaryota</taxon>
        <taxon>Viridiplantae</taxon>
        <taxon>Streptophyta</taxon>
        <taxon>Embryophyta</taxon>
        <taxon>Tracheophyta</taxon>
        <taxon>Spermatophyta</taxon>
        <taxon>Magnoliopsida</taxon>
        <taxon>eudicotyledons</taxon>
        <taxon>Gunneridae</taxon>
        <taxon>Pentapetalae</taxon>
        <taxon>rosids</taxon>
        <taxon>fabids</taxon>
        <taxon>Fagales</taxon>
        <taxon>Fagaceae</taxon>
        <taxon>Quercus</taxon>
    </lineage>
</organism>
<keyword evidence="9" id="KW-1185">Reference proteome</keyword>
<dbReference type="GO" id="GO:0006397">
    <property type="term" value="P:mRNA processing"/>
    <property type="evidence" value="ECO:0007669"/>
    <property type="project" value="UniProtKB-KW"/>
</dbReference>
<dbReference type="AlphaFoldDB" id="A0AAW0IEK8"/>
<evidence type="ECO:0000259" key="7">
    <source>
        <dbReference type="Pfam" id="PF17846"/>
    </source>
</evidence>
<evidence type="ECO:0000256" key="3">
    <source>
        <dbReference type="ARBA" id="ARBA00022722"/>
    </source>
</evidence>
<keyword evidence="2" id="KW-0507">mRNA processing</keyword>
<dbReference type="Gene3D" id="1.25.40.1050">
    <property type="match status" value="1"/>
</dbReference>
<dbReference type="PANTHER" id="PTHR12341:SF41">
    <property type="entry name" value="5'-3' EXORIBONUCLEASE 2"/>
    <property type="match status" value="1"/>
</dbReference>
<evidence type="ECO:0000313" key="9">
    <source>
        <dbReference type="Proteomes" id="UP000237347"/>
    </source>
</evidence>
<dbReference type="GO" id="GO:0003723">
    <property type="term" value="F:RNA binding"/>
    <property type="evidence" value="ECO:0007669"/>
    <property type="project" value="TreeGrafter"/>
</dbReference>
<dbReference type="Pfam" id="PF17846">
    <property type="entry name" value="XRN_M"/>
    <property type="match status" value="2"/>
</dbReference>
<comment type="similarity">
    <text evidence="1">Belongs to the 5'-3' exonuclease family. XRN2/RAT1 subfamily.</text>
</comment>
<comment type="caution">
    <text evidence="8">The sequence shown here is derived from an EMBL/GenBank/DDBJ whole genome shotgun (WGS) entry which is preliminary data.</text>
</comment>
<sequence>MGGYLTNGSKPNLSRVEHFIQAVGSFEDKIFQKRARLHQRQSERIKRDKAQAKRRDDVEPQVQPESLVPVARFHGSRLASGPSPSPFQQPGFNHRSEGSMSVRKDYPLGQATSGLSGLEIKSKQSRPHKVARYSSGASIGAAIVEAENNLETDVKLGSPGWKERYYEEKFSARTPEELETIRRDVDLSDLNISFELGTPFKPFNQLLGVFPAASSHALPEYYRKLMTDPNSPIIDFYPADFEVDMNGKRFAWQGIAKLPFIDEARLLAEVQKIEHTLTDEEVRRNSMMFDMLFVKSSHPLSVFISILDEKCKRLTDKERVEVKERIEPEKRFVCSCFQMLLFFFSFPLQDSRNE</sequence>
<gene>
    <name evidence="8" type="primary">XRN3_2</name>
    <name evidence="8" type="ORF">CFP56_006984</name>
</gene>
<accession>A0AAW0IEK8</accession>
<keyword evidence="4" id="KW-0378">Hydrolase</keyword>
<evidence type="ECO:0000256" key="1">
    <source>
        <dbReference type="ARBA" id="ARBA00006994"/>
    </source>
</evidence>
<evidence type="ECO:0000256" key="4">
    <source>
        <dbReference type="ARBA" id="ARBA00022801"/>
    </source>
</evidence>
<evidence type="ECO:0000256" key="2">
    <source>
        <dbReference type="ARBA" id="ARBA00022664"/>
    </source>
</evidence>
<dbReference type="GO" id="GO:0005634">
    <property type="term" value="C:nucleus"/>
    <property type="evidence" value="ECO:0007669"/>
    <property type="project" value="TreeGrafter"/>
</dbReference>
<name>A0AAW0IEK8_QUESU</name>
<dbReference type="InterPro" id="IPR041412">
    <property type="entry name" value="Xrn1_helical"/>
</dbReference>
<protein>
    <submittedName>
        <fullName evidence="8">5'-3' exoribonuclease 3</fullName>
    </submittedName>
</protein>
<dbReference type="FunFam" id="1.25.40.1050:FF:000002">
    <property type="entry name" value="5'-3' exoribonuclease"/>
    <property type="match status" value="1"/>
</dbReference>
<feature type="region of interest" description="Disordered" evidence="6">
    <location>
        <begin position="37"/>
        <end position="108"/>
    </location>
</feature>
<keyword evidence="5" id="KW-0269">Exonuclease</keyword>
<evidence type="ECO:0000313" key="8">
    <source>
        <dbReference type="EMBL" id="KAK7812757.1"/>
    </source>
</evidence>